<evidence type="ECO:0000256" key="8">
    <source>
        <dbReference type="ARBA" id="ARBA00022989"/>
    </source>
</evidence>
<dbReference type="PANTHER" id="PTHR23284">
    <property type="entry name" value="PROLACTIN REGULATORY ELEMENT BINDING PROTEIN"/>
    <property type="match status" value="1"/>
</dbReference>
<dbReference type="Gene3D" id="2.130.10.10">
    <property type="entry name" value="YVTN repeat-like/Quinoprotein amine dehydrogenase"/>
    <property type="match status" value="1"/>
</dbReference>
<evidence type="ECO:0000256" key="4">
    <source>
        <dbReference type="ARBA" id="ARBA00022737"/>
    </source>
</evidence>
<gene>
    <name evidence="12" type="ORF">NEOLI_000721</name>
</gene>
<comment type="function">
    <text evidence="11">Guanine nucleotide-exchange factor (GEF) required for the formation or budding of transport vesicles from the ER.</text>
</comment>
<keyword evidence="5 11" id="KW-0256">Endoplasmic reticulum</keyword>
<evidence type="ECO:0000256" key="2">
    <source>
        <dbReference type="ARBA" id="ARBA00022574"/>
    </source>
</evidence>
<keyword evidence="7 11" id="KW-0653">Protein transport</keyword>
<keyword evidence="4 11" id="KW-0677">Repeat</keyword>
<comment type="subcellular location">
    <subcellularLocation>
        <location evidence="11">Endoplasmic reticulum membrane</location>
        <topology evidence="11">Single-pass type II membrane protein</topology>
    </subcellularLocation>
    <subcellularLocation>
        <location evidence="11">Golgi apparatus membrane</location>
        <topology evidence="11">Single-pass type II membrane protein</topology>
    </subcellularLocation>
</comment>
<dbReference type="InterPro" id="IPR011047">
    <property type="entry name" value="Quinoprotein_ADH-like_sf"/>
</dbReference>
<evidence type="ECO:0000256" key="5">
    <source>
        <dbReference type="ARBA" id="ARBA00022824"/>
    </source>
</evidence>
<keyword evidence="6" id="KW-0931">ER-Golgi transport</keyword>
<dbReference type="SMART" id="SM00320">
    <property type="entry name" value="WD40"/>
    <property type="match status" value="4"/>
</dbReference>
<evidence type="ECO:0000256" key="10">
    <source>
        <dbReference type="PROSITE-ProRule" id="PRU00221"/>
    </source>
</evidence>
<dbReference type="InterPro" id="IPR045260">
    <property type="entry name" value="Sec12-like"/>
</dbReference>
<dbReference type="OMA" id="RVEIYDW"/>
<keyword evidence="8 11" id="KW-1133">Transmembrane helix</keyword>
<dbReference type="GO" id="GO:0005789">
    <property type="term" value="C:endoplasmic reticulum membrane"/>
    <property type="evidence" value="ECO:0007669"/>
    <property type="project" value="UniProtKB-SubCell"/>
</dbReference>
<reference evidence="12 13" key="1">
    <citation type="submission" date="2016-04" db="EMBL/GenBank/DDBJ databases">
        <title>Evolutionary innovation and constraint leading to complex multicellularity in the Ascomycota.</title>
        <authorList>
            <person name="Cisse O."/>
            <person name="Nguyen A."/>
            <person name="Hewitt D.A."/>
            <person name="Jedd G."/>
            <person name="Stajich J.E."/>
        </authorList>
    </citation>
    <scope>NUCLEOTIDE SEQUENCE [LARGE SCALE GENOMIC DNA]</scope>
    <source>
        <strain evidence="12 13">DAH-3</strain>
    </source>
</reference>
<dbReference type="SUPFAM" id="SSF50998">
    <property type="entry name" value="Quinoprotein alcohol dehydrogenase-like"/>
    <property type="match status" value="1"/>
</dbReference>
<dbReference type="GO" id="GO:0003400">
    <property type="term" value="P:regulation of COPII vesicle coating"/>
    <property type="evidence" value="ECO:0007669"/>
    <property type="project" value="UniProtKB-UniRule"/>
</dbReference>
<dbReference type="OrthoDB" id="2013972at2759"/>
<evidence type="ECO:0000313" key="13">
    <source>
        <dbReference type="Proteomes" id="UP000186594"/>
    </source>
</evidence>
<comment type="caution">
    <text evidence="12">The sequence shown here is derived from an EMBL/GenBank/DDBJ whole genome shotgun (WGS) entry which is preliminary data.</text>
</comment>
<keyword evidence="3 11" id="KW-0812">Transmembrane</keyword>
<dbReference type="GO" id="GO:0006888">
    <property type="term" value="P:endoplasmic reticulum to Golgi vesicle-mediated transport"/>
    <property type="evidence" value="ECO:0007669"/>
    <property type="project" value="UniProtKB-UniRule"/>
</dbReference>
<dbReference type="PROSITE" id="PS50082">
    <property type="entry name" value="WD_REPEATS_2"/>
    <property type="match status" value="1"/>
</dbReference>
<evidence type="ECO:0000256" key="7">
    <source>
        <dbReference type="ARBA" id="ARBA00022927"/>
    </source>
</evidence>
<protein>
    <recommendedName>
        <fullName evidence="11">Guanine nucleotide-exchange factor SEC12</fullName>
    </recommendedName>
</protein>
<dbReference type="InterPro" id="IPR001680">
    <property type="entry name" value="WD40_rpt"/>
</dbReference>
<comment type="similarity">
    <text evidence="11">Belongs to the WD repeat SEC12 family.</text>
</comment>
<organism evidence="12 13">
    <name type="scientific">Neolecta irregularis (strain DAH-3)</name>
    <dbReference type="NCBI Taxonomy" id="1198029"/>
    <lineage>
        <taxon>Eukaryota</taxon>
        <taxon>Fungi</taxon>
        <taxon>Dikarya</taxon>
        <taxon>Ascomycota</taxon>
        <taxon>Taphrinomycotina</taxon>
        <taxon>Neolectales</taxon>
        <taxon>Neolectaceae</taxon>
        <taxon>Neolecta</taxon>
    </lineage>
</organism>
<evidence type="ECO:0000256" key="3">
    <source>
        <dbReference type="ARBA" id="ARBA00022692"/>
    </source>
</evidence>
<feature type="repeat" description="WD" evidence="10">
    <location>
        <begin position="284"/>
        <end position="318"/>
    </location>
</feature>
<dbReference type="GO" id="GO:0005085">
    <property type="term" value="F:guanyl-nucleotide exchange factor activity"/>
    <property type="evidence" value="ECO:0007669"/>
    <property type="project" value="InterPro"/>
</dbReference>
<dbReference type="InterPro" id="IPR015943">
    <property type="entry name" value="WD40/YVTN_repeat-like_dom_sf"/>
</dbReference>
<dbReference type="PANTHER" id="PTHR23284:SF0">
    <property type="entry name" value="PROLACTIN REGULATORY ELEMENT-BINDING PROTEIN"/>
    <property type="match status" value="1"/>
</dbReference>
<dbReference type="EMBL" id="LXFE01000132">
    <property type="protein sequence ID" value="OLL26930.1"/>
    <property type="molecule type" value="Genomic_DNA"/>
</dbReference>
<dbReference type="Pfam" id="PF00400">
    <property type="entry name" value="WD40"/>
    <property type="match status" value="1"/>
</dbReference>
<keyword evidence="13" id="KW-1185">Reference proteome</keyword>
<feature type="transmembrane region" description="Helical" evidence="11">
    <location>
        <begin position="326"/>
        <end position="344"/>
    </location>
</feature>
<sequence>MLECNLSGFPAFAITFKSDSELFVTGGGGVNKSGISNKIIALRIDTDGLSEESEIDLSKEEEAPMAIAIGKNNTIISAIHQTKTANVSLRIFHKFQKKGKWVIEAKEQKDIYSTNAGEAYISVARYSRDKSSLALGSSDGRLTILNSAFKKIKSVKEDDEIYDIDFSADGKKVFYCTSKALHVLHNGSNKCVVVGGKLRAIRCFKDKVVCAMNERVGKKNFACLIEYDVSNGTLEQGRKIQLSKRLLAVSGMDLSDSGILALACGNLSIELWDVCTFKALSNIPDVHNIAITAISFSPSGKQLATTSVDSFVRVHDLDKVLKRSNLPMVVVLIILLLAILYQLWKS</sequence>
<dbReference type="STRING" id="1198029.A0A1U7LW72"/>
<keyword evidence="9 11" id="KW-0472">Membrane</keyword>
<dbReference type="GO" id="GO:0000139">
    <property type="term" value="C:Golgi membrane"/>
    <property type="evidence" value="ECO:0007669"/>
    <property type="project" value="UniProtKB-SubCell"/>
</dbReference>
<dbReference type="AlphaFoldDB" id="A0A1U7LW72"/>
<dbReference type="GO" id="GO:0015031">
    <property type="term" value="P:protein transport"/>
    <property type="evidence" value="ECO:0007669"/>
    <property type="project" value="UniProtKB-KW"/>
</dbReference>
<keyword evidence="2 10" id="KW-0853">WD repeat</keyword>
<keyword evidence="1 11" id="KW-0813">Transport</keyword>
<accession>A0A1U7LW72</accession>
<evidence type="ECO:0000313" key="12">
    <source>
        <dbReference type="EMBL" id="OLL26930.1"/>
    </source>
</evidence>
<name>A0A1U7LW72_NEOID</name>
<evidence type="ECO:0000256" key="9">
    <source>
        <dbReference type="ARBA" id="ARBA00023136"/>
    </source>
</evidence>
<evidence type="ECO:0000256" key="11">
    <source>
        <dbReference type="RuleBase" id="RU369019"/>
    </source>
</evidence>
<evidence type="ECO:0000256" key="1">
    <source>
        <dbReference type="ARBA" id="ARBA00022448"/>
    </source>
</evidence>
<proteinExistence type="inferred from homology"/>
<dbReference type="Proteomes" id="UP000186594">
    <property type="component" value="Unassembled WGS sequence"/>
</dbReference>
<evidence type="ECO:0000256" key="6">
    <source>
        <dbReference type="ARBA" id="ARBA00022892"/>
    </source>
</evidence>